<name>A0A2A2K849_9BILA</name>
<dbReference type="InterPro" id="IPR052797">
    <property type="entry name" value="RegFact_GeneExpr_CellDeath"/>
</dbReference>
<dbReference type="PANTHER" id="PTHR33936">
    <property type="entry name" value="PROTEIN CBG17840"/>
    <property type="match status" value="1"/>
</dbReference>
<sequence length="673" mass="78044">MPQLQIEREELIVDNFDGEEGIETAEGAYESEGDEKPPLVRQIVGRSAGGSMVIKQRSAPIPDLKYQLFSPNDITPFLPRNSDADSGEQRYCPGCRMMLKRSIYYHHTRMIRKYGICNMFTPKRFPCSNTDCPERLGTLEALCNHLHQIHNAPTQIQTRICQNESEFQAFLLELEGKGGNFRMSRGNKNLKQGVVQYFRCNRMQSTPKSKTKRMYDEITEMNEPVDFEAYLEGQKKSKENPFENDPTNGGKTHLRTENACTAFFRKVYMPDGTIEVRYCDYHLHEDERLRLPPLVKQRIEEMYDKKLPIAVIILVLKGMPNVLLFSSILLCSDEVHRYCNPGSAIERKILSLSSRDISNTVSNIMKQRQKHMRATMPYEQAEAEEMMTPDMIRDSVAHVDVGNLTELEQKMLELYEANHDVILDDMQKIRREENKKRHLRENIRNRLFAMGRFIKTSSFTDMHIDELMRMNDMIESVNFMMEESFAVERMDIRGVKTEPNELMDEQQQQQQIRAIPKEAVIVRRHRNLSDEDEIVDVQEVDMHSELIVGEHIESTHPEAEMDTDTATERAAVKRMMGTAERQMEEAQEEMIVMQGEMTETEEKIEDELVKQAEQAEQKRGKLIEQASAAAIEAQTATSSKEKDLPQKAFPFVSFSYDYEDKLSFLYLSIFEIK</sequence>
<gene>
    <name evidence="3" type="ORF">WR25_09673</name>
</gene>
<evidence type="ECO:0000313" key="3">
    <source>
        <dbReference type="EMBL" id="PAV70101.1"/>
    </source>
</evidence>
<dbReference type="InterPro" id="IPR013087">
    <property type="entry name" value="Znf_C2H2_type"/>
</dbReference>
<feature type="coiled-coil region" evidence="1">
    <location>
        <begin position="569"/>
        <end position="632"/>
    </location>
</feature>
<keyword evidence="1" id="KW-0175">Coiled coil</keyword>
<dbReference type="AlphaFoldDB" id="A0A2A2K849"/>
<protein>
    <recommendedName>
        <fullName evidence="2">C2H2-type domain-containing protein</fullName>
    </recommendedName>
</protein>
<dbReference type="OrthoDB" id="5803649at2759"/>
<keyword evidence="4" id="KW-1185">Reference proteome</keyword>
<comment type="caution">
    <text evidence="3">The sequence shown here is derived from an EMBL/GenBank/DDBJ whole genome shotgun (WGS) entry which is preliminary data.</text>
</comment>
<evidence type="ECO:0000256" key="1">
    <source>
        <dbReference type="SAM" id="Coils"/>
    </source>
</evidence>
<evidence type="ECO:0000259" key="2">
    <source>
        <dbReference type="PROSITE" id="PS00028"/>
    </source>
</evidence>
<organism evidence="3 4">
    <name type="scientific">Diploscapter pachys</name>
    <dbReference type="NCBI Taxonomy" id="2018661"/>
    <lineage>
        <taxon>Eukaryota</taxon>
        <taxon>Metazoa</taxon>
        <taxon>Ecdysozoa</taxon>
        <taxon>Nematoda</taxon>
        <taxon>Chromadorea</taxon>
        <taxon>Rhabditida</taxon>
        <taxon>Rhabditina</taxon>
        <taxon>Rhabditomorpha</taxon>
        <taxon>Rhabditoidea</taxon>
        <taxon>Rhabditidae</taxon>
        <taxon>Diploscapter</taxon>
    </lineage>
</organism>
<evidence type="ECO:0000313" key="4">
    <source>
        <dbReference type="Proteomes" id="UP000218231"/>
    </source>
</evidence>
<accession>A0A2A2K849</accession>
<proteinExistence type="predicted"/>
<dbReference type="Proteomes" id="UP000218231">
    <property type="component" value="Unassembled WGS sequence"/>
</dbReference>
<dbReference type="EMBL" id="LIAE01009358">
    <property type="protein sequence ID" value="PAV70101.1"/>
    <property type="molecule type" value="Genomic_DNA"/>
</dbReference>
<dbReference type="PANTHER" id="PTHR33936:SF15">
    <property type="entry name" value="C2H2-TYPE DOMAIN-CONTAINING PROTEIN"/>
    <property type="match status" value="1"/>
</dbReference>
<dbReference type="PROSITE" id="PS00028">
    <property type="entry name" value="ZINC_FINGER_C2H2_1"/>
    <property type="match status" value="1"/>
</dbReference>
<reference evidence="3 4" key="1">
    <citation type="journal article" date="2017" name="Curr. Biol.">
        <title>Genome architecture and evolution of a unichromosomal asexual nematode.</title>
        <authorList>
            <person name="Fradin H."/>
            <person name="Zegar C."/>
            <person name="Gutwein M."/>
            <person name="Lucas J."/>
            <person name="Kovtun M."/>
            <person name="Corcoran D."/>
            <person name="Baugh L.R."/>
            <person name="Kiontke K."/>
            <person name="Gunsalus K."/>
            <person name="Fitch D.H."/>
            <person name="Piano F."/>
        </authorList>
    </citation>
    <scope>NUCLEOTIDE SEQUENCE [LARGE SCALE GENOMIC DNA]</scope>
    <source>
        <strain evidence="3">PF1309</strain>
    </source>
</reference>
<dbReference type="STRING" id="2018661.A0A2A2K849"/>
<feature type="domain" description="C2H2-type" evidence="2">
    <location>
        <begin position="127"/>
        <end position="150"/>
    </location>
</feature>